<dbReference type="Gene3D" id="3.10.450.50">
    <property type="match status" value="1"/>
</dbReference>
<keyword evidence="4" id="KW-1185">Reference proteome</keyword>
<proteinExistence type="inferred from homology"/>
<dbReference type="InterPro" id="IPR048469">
    <property type="entry name" value="YchJ-like_M"/>
</dbReference>
<feature type="domain" description="YchJ-like middle NTF2-like" evidence="2">
    <location>
        <begin position="34"/>
        <end position="128"/>
    </location>
</feature>
<dbReference type="Pfam" id="PF17775">
    <property type="entry name" value="YchJ_M-like"/>
    <property type="match status" value="1"/>
</dbReference>
<dbReference type="PANTHER" id="PTHR33747">
    <property type="entry name" value="UPF0225 PROTEIN SCO1677"/>
    <property type="match status" value="1"/>
</dbReference>
<dbReference type="Proteomes" id="UP000758168">
    <property type="component" value="Unassembled WGS sequence"/>
</dbReference>
<dbReference type="RefSeq" id="WP_307804407.1">
    <property type="nucleotide sequence ID" value="NZ_BAAAMH010000011.1"/>
</dbReference>
<name>A0ABS4ZDY1_9ACTN</name>
<evidence type="ECO:0000313" key="4">
    <source>
        <dbReference type="Proteomes" id="UP000758168"/>
    </source>
</evidence>
<sequence>MTAPSPAPACPCGSGTPYAGCCEPLHDNRVPAATAEQLMRSRYAAYALGRLDHVLRTWHPRTRPHELGDVPGLTWTGLQVLATEAGGPDDDGGVVEFRASWSAPEGTGAQHERSRFARRAGRWFYLDGEVGEDGDGPAG</sequence>
<dbReference type="PANTHER" id="PTHR33747:SF1">
    <property type="entry name" value="ADENYLATE CYCLASE-ASSOCIATED CAP C-TERMINAL DOMAIN-CONTAINING PROTEIN"/>
    <property type="match status" value="1"/>
</dbReference>
<dbReference type="EMBL" id="JAGIOB010000001">
    <property type="protein sequence ID" value="MBP2418970.1"/>
    <property type="molecule type" value="Genomic_DNA"/>
</dbReference>
<evidence type="ECO:0000256" key="1">
    <source>
        <dbReference type="HAMAP-Rule" id="MF_00612"/>
    </source>
</evidence>
<dbReference type="InterPro" id="IPR023006">
    <property type="entry name" value="YchJ-like"/>
</dbReference>
<protein>
    <recommendedName>
        <fullName evidence="1">UPF0225 protein JOF54_003892</fullName>
    </recommendedName>
</protein>
<comment type="caution">
    <text evidence="3">The sequence shown here is derived from an EMBL/GenBank/DDBJ whole genome shotgun (WGS) entry which is preliminary data.</text>
</comment>
<dbReference type="InterPro" id="IPR032710">
    <property type="entry name" value="NTF2-like_dom_sf"/>
</dbReference>
<comment type="similarity">
    <text evidence="1">Belongs to the UPF0225 family.</text>
</comment>
<accession>A0ABS4ZDY1</accession>
<gene>
    <name evidence="3" type="ORF">JOF54_003892</name>
</gene>
<evidence type="ECO:0000313" key="3">
    <source>
        <dbReference type="EMBL" id="MBP2418970.1"/>
    </source>
</evidence>
<evidence type="ECO:0000259" key="2">
    <source>
        <dbReference type="Pfam" id="PF17775"/>
    </source>
</evidence>
<dbReference type="SUPFAM" id="SSF54427">
    <property type="entry name" value="NTF2-like"/>
    <property type="match status" value="1"/>
</dbReference>
<organism evidence="3 4">
    <name type="scientific">Microlunatus capsulatus</name>
    <dbReference type="NCBI Taxonomy" id="99117"/>
    <lineage>
        <taxon>Bacteria</taxon>
        <taxon>Bacillati</taxon>
        <taxon>Actinomycetota</taxon>
        <taxon>Actinomycetes</taxon>
        <taxon>Propionibacteriales</taxon>
        <taxon>Propionibacteriaceae</taxon>
        <taxon>Microlunatus</taxon>
    </lineage>
</organism>
<dbReference type="HAMAP" id="MF_00612">
    <property type="entry name" value="UPF0225"/>
    <property type="match status" value="1"/>
</dbReference>
<reference evidence="3 4" key="1">
    <citation type="submission" date="2021-03" db="EMBL/GenBank/DDBJ databases">
        <title>Sequencing the genomes of 1000 actinobacteria strains.</title>
        <authorList>
            <person name="Klenk H.-P."/>
        </authorList>
    </citation>
    <scope>NUCLEOTIDE SEQUENCE [LARGE SCALE GENOMIC DNA]</scope>
    <source>
        <strain evidence="3 4">DSM 12936</strain>
    </source>
</reference>